<evidence type="ECO:0000313" key="3">
    <source>
        <dbReference type="Proteomes" id="UP000006514"/>
    </source>
</evidence>
<reference evidence="3" key="1">
    <citation type="journal article" date="2012" name="Science">
        <title>The Paleozoic origin of enzymatic lignin decomposition reconstructed from 31 fungal genomes.</title>
        <authorList>
            <person name="Floudas D."/>
            <person name="Binder M."/>
            <person name="Riley R."/>
            <person name="Barry K."/>
            <person name="Blanchette R.A."/>
            <person name="Henrissat B."/>
            <person name="Martinez A.T."/>
            <person name="Otillar R."/>
            <person name="Spatafora J.W."/>
            <person name="Yadav J.S."/>
            <person name="Aerts A."/>
            <person name="Benoit I."/>
            <person name="Boyd A."/>
            <person name="Carlson A."/>
            <person name="Copeland A."/>
            <person name="Coutinho P.M."/>
            <person name="de Vries R.P."/>
            <person name="Ferreira P."/>
            <person name="Findley K."/>
            <person name="Foster B."/>
            <person name="Gaskell J."/>
            <person name="Glotzer D."/>
            <person name="Gorecki P."/>
            <person name="Heitman J."/>
            <person name="Hesse C."/>
            <person name="Hori C."/>
            <person name="Igarashi K."/>
            <person name="Jurgens J.A."/>
            <person name="Kallen N."/>
            <person name="Kersten P."/>
            <person name="Kohler A."/>
            <person name="Kuees U."/>
            <person name="Kumar T.K.A."/>
            <person name="Kuo A."/>
            <person name="LaButti K."/>
            <person name="Larrondo L.F."/>
            <person name="Lindquist E."/>
            <person name="Ling A."/>
            <person name="Lombard V."/>
            <person name="Lucas S."/>
            <person name="Lundell T."/>
            <person name="Martin R."/>
            <person name="McLaughlin D.J."/>
            <person name="Morgenstern I."/>
            <person name="Morin E."/>
            <person name="Murat C."/>
            <person name="Nagy L.G."/>
            <person name="Nolan M."/>
            <person name="Ohm R.A."/>
            <person name="Patyshakuliyeva A."/>
            <person name="Rokas A."/>
            <person name="Ruiz-Duenas F.J."/>
            <person name="Sabat G."/>
            <person name="Salamov A."/>
            <person name="Samejima M."/>
            <person name="Schmutz J."/>
            <person name="Slot J.C."/>
            <person name="St John F."/>
            <person name="Stenlid J."/>
            <person name="Sun H."/>
            <person name="Sun S."/>
            <person name="Syed K."/>
            <person name="Tsang A."/>
            <person name="Wiebenga A."/>
            <person name="Young D."/>
            <person name="Pisabarro A."/>
            <person name="Eastwood D.C."/>
            <person name="Martin F."/>
            <person name="Cullen D."/>
            <person name="Grigoriev I.V."/>
            <person name="Hibbett D.S."/>
        </authorList>
    </citation>
    <scope>NUCLEOTIDE SEQUENCE [LARGE SCALE GENOMIC DNA]</scope>
    <source>
        <strain evidence="3">TFB10046</strain>
    </source>
</reference>
<evidence type="ECO:0000256" key="1">
    <source>
        <dbReference type="SAM" id="MobiDB-lite"/>
    </source>
</evidence>
<feature type="compositionally biased region" description="Polar residues" evidence="1">
    <location>
        <begin position="362"/>
        <end position="372"/>
    </location>
</feature>
<dbReference type="InParanoid" id="J0D3Y2"/>
<name>J0D3Y2_AURST</name>
<keyword evidence="3" id="KW-1185">Reference proteome</keyword>
<gene>
    <name evidence="2" type="ORF">AURDEDRAFT_147621</name>
</gene>
<dbReference type="KEGG" id="adl:AURDEDRAFT_147621"/>
<protein>
    <submittedName>
        <fullName evidence="2">Uncharacterized protein</fullName>
    </submittedName>
</protein>
<accession>J0D3Y2</accession>
<dbReference type="EMBL" id="JH688248">
    <property type="protein sequence ID" value="EJD33402.1"/>
    <property type="molecule type" value="Genomic_DNA"/>
</dbReference>
<evidence type="ECO:0000313" key="2">
    <source>
        <dbReference type="EMBL" id="EJD33402.1"/>
    </source>
</evidence>
<sequence>MTSTSSSYKGTRLNNKNFVPWLNDAIAHLSSHGLYEFITHPDGVRPLVHGATPTPQEALAARLAADAAGGEKTEVTVTDAAGNTSTTLGYEVSVPDPVTRRVITLVITPKTVSPADLRTWNKEARQAAGKIWDTLGPEIQAVDRVAFLMRSGDPFLLWAAAFREVNPGTASSRYDAIAAMLSLTWQEGWQLHEGHKAAMDAFHRCLDHKGPLLTAEDVLEEVALYAFLSIVPPELDTFSSSVFITVGEDALRLADLERVVKQEDHRQAQQGNPKQAEYRARLARVAAAAASARAAATVANARAATGLSYREALAAVQASMPQWKRCWLCSGDHTFDNCMFIGRAQKYAKSLREDKNDDRRPQQTARVTNDTESAAADGRFPETPNALSSSNRWWAASLSL</sequence>
<feature type="compositionally biased region" description="Basic and acidic residues" evidence="1">
    <location>
        <begin position="351"/>
        <end position="361"/>
    </location>
</feature>
<feature type="region of interest" description="Disordered" evidence="1">
    <location>
        <begin position="351"/>
        <end position="385"/>
    </location>
</feature>
<dbReference type="AlphaFoldDB" id="J0D3Y2"/>
<proteinExistence type="predicted"/>
<organism evidence="2 3">
    <name type="scientific">Auricularia subglabra (strain TFB-10046 / SS5)</name>
    <name type="common">White-rot fungus</name>
    <name type="synonym">Auricularia delicata (strain TFB10046)</name>
    <dbReference type="NCBI Taxonomy" id="717982"/>
    <lineage>
        <taxon>Eukaryota</taxon>
        <taxon>Fungi</taxon>
        <taxon>Dikarya</taxon>
        <taxon>Basidiomycota</taxon>
        <taxon>Agaricomycotina</taxon>
        <taxon>Agaricomycetes</taxon>
        <taxon>Auriculariales</taxon>
        <taxon>Auriculariaceae</taxon>
        <taxon>Auricularia</taxon>
    </lineage>
</organism>
<dbReference type="Proteomes" id="UP000006514">
    <property type="component" value="Unassembled WGS sequence"/>
</dbReference>